<gene>
    <name evidence="2" type="ORF">V144x_30390</name>
</gene>
<proteinExistence type="predicted"/>
<name>A0A517VX36_9PLAN</name>
<dbReference type="KEGG" id="gaw:V144x_30390"/>
<dbReference type="AlphaFoldDB" id="A0A517VX36"/>
<evidence type="ECO:0000256" key="1">
    <source>
        <dbReference type="ARBA" id="ARBA00022729"/>
    </source>
</evidence>
<dbReference type="EMBL" id="CP037920">
    <property type="protein sequence ID" value="QDT97560.1"/>
    <property type="molecule type" value="Genomic_DNA"/>
</dbReference>
<protein>
    <submittedName>
        <fullName evidence="2">FG-GAP repeat protein</fullName>
    </submittedName>
</protein>
<reference evidence="2 3" key="1">
    <citation type="submission" date="2019-03" db="EMBL/GenBank/DDBJ databases">
        <title>Deep-cultivation of Planctomycetes and their phenomic and genomic characterization uncovers novel biology.</title>
        <authorList>
            <person name="Wiegand S."/>
            <person name="Jogler M."/>
            <person name="Boedeker C."/>
            <person name="Pinto D."/>
            <person name="Vollmers J."/>
            <person name="Rivas-Marin E."/>
            <person name="Kohn T."/>
            <person name="Peeters S.H."/>
            <person name="Heuer A."/>
            <person name="Rast P."/>
            <person name="Oberbeckmann S."/>
            <person name="Bunk B."/>
            <person name="Jeske O."/>
            <person name="Meyerdierks A."/>
            <person name="Storesund J.E."/>
            <person name="Kallscheuer N."/>
            <person name="Luecker S."/>
            <person name="Lage O.M."/>
            <person name="Pohl T."/>
            <person name="Merkel B.J."/>
            <person name="Hornburger P."/>
            <person name="Mueller R.-W."/>
            <person name="Bruemmer F."/>
            <person name="Labrenz M."/>
            <person name="Spormann A.M."/>
            <person name="Op den Camp H."/>
            <person name="Overmann J."/>
            <person name="Amann R."/>
            <person name="Jetten M.S.M."/>
            <person name="Mascher T."/>
            <person name="Medema M.H."/>
            <person name="Devos D.P."/>
            <person name="Kaster A.-K."/>
            <person name="Ovreas L."/>
            <person name="Rohde M."/>
            <person name="Galperin M.Y."/>
            <person name="Jogler C."/>
        </authorList>
    </citation>
    <scope>NUCLEOTIDE SEQUENCE [LARGE SCALE GENOMIC DNA]</scope>
    <source>
        <strain evidence="2 3">V144</strain>
    </source>
</reference>
<dbReference type="Proteomes" id="UP000318704">
    <property type="component" value="Chromosome"/>
</dbReference>
<sequence>MRIRNDPTVSVILLGLILACICGSTSLSQEKQNPPSVQFSEHLIADNYAYAYGIAAADYDQDGDLDLSSADYTPHNKLYLFENDGKGIFKKHIIQKDDPERLERHLVGDVDNDGDLDIVIVKNLRGHLIWFENSGSPNNDQLWKRHIITTNLPGAYDVALADFNHDGHLDVAASSWRLGNQFAWFENSGKPKSGAWKKHLIEENVSETRTMRVADFDGDGDPDLLGTIRGMDQVVWYENQKSTTGIKWSKHMIDDQSRCPTHGNPVDMDGDGDLDVVMALGFYFRPGSKDKTSSQRREDNEIVWYENDNPSKDGWKKHVVQEKFDDAFEAIAADLDADGDIDIVATTWRNPGRVAWFENSGDPLQKWKKHLLKDNWRSANQVIIADMNGDGKPDIIACAERGSVEVRWWKNEGRPQKQQ</sequence>
<evidence type="ECO:0000313" key="3">
    <source>
        <dbReference type="Proteomes" id="UP000318704"/>
    </source>
</evidence>
<keyword evidence="1" id="KW-0732">Signal</keyword>
<organism evidence="2 3">
    <name type="scientific">Gimesia aquarii</name>
    <dbReference type="NCBI Taxonomy" id="2527964"/>
    <lineage>
        <taxon>Bacteria</taxon>
        <taxon>Pseudomonadati</taxon>
        <taxon>Planctomycetota</taxon>
        <taxon>Planctomycetia</taxon>
        <taxon>Planctomycetales</taxon>
        <taxon>Planctomycetaceae</taxon>
        <taxon>Gimesia</taxon>
    </lineage>
</organism>
<dbReference type="Gene3D" id="2.130.10.130">
    <property type="entry name" value="Integrin alpha, N-terminal"/>
    <property type="match status" value="2"/>
</dbReference>
<dbReference type="PROSITE" id="PS51257">
    <property type="entry name" value="PROKAR_LIPOPROTEIN"/>
    <property type="match status" value="1"/>
</dbReference>
<accession>A0A517VX36</accession>
<dbReference type="PANTHER" id="PTHR44103:SF1">
    <property type="entry name" value="PROPROTEIN CONVERTASE P"/>
    <property type="match status" value="1"/>
</dbReference>
<dbReference type="InterPro" id="IPR013517">
    <property type="entry name" value="FG-GAP"/>
</dbReference>
<dbReference type="RefSeq" id="WP_197998433.1">
    <property type="nucleotide sequence ID" value="NZ_CP037920.1"/>
</dbReference>
<dbReference type="InterPro" id="IPR028994">
    <property type="entry name" value="Integrin_alpha_N"/>
</dbReference>
<dbReference type="SUPFAM" id="SSF69318">
    <property type="entry name" value="Integrin alpha N-terminal domain"/>
    <property type="match status" value="1"/>
</dbReference>
<evidence type="ECO:0000313" key="2">
    <source>
        <dbReference type="EMBL" id="QDT97560.1"/>
    </source>
</evidence>
<dbReference type="PANTHER" id="PTHR44103">
    <property type="entry name" value="PROPROTEIN CONVERTASE P"/>
    <property type="match status" value="1"/>
</dbReference>
<dbReference type="Pfam" id="PF13517">
    <property type="entry name" value="FG-GAP_3"/>
    <property type="match status" value="3"/>
</dbReference>